<keyword evidence="2" id="KW-1185">Reference proteome</keyword>
<dbReference type="Proteomes" id="UP000664601">
    <property type="component" value="Unassembled WGS sequence"/>
</dbReference>
<proteinExistence type="predicted"/>
<reference evidence="1 2" key="1">
    <citation type="submission" date="2021-03" db="EMBL/GenBank/DDBJ databases">
        <title>Enterococcal diversity collection.</title>
        <authorList>
            <person name="Gilmore M.S."/>
            <person name="Schwartzman J."/>
            <person name="Van Tyne D."/>
            <person name="Martin M."/>
            <person name="Earl A.M."/>
            <person name="Manson A.L."/>
            <person name="Straub T."/>
            <person name="Salamzade R."/>
            <person name="Saavedra J."/>
            <person name="Lebreton F."/>
            <person name="Prichula J."/>
            <person name="Schaufler K."/>
            <person name="Gaca A."/>
            <person name="Sgardioli B."/>
            <person name="Wagenaar J."/>
            <person name="Strong T."/>
        </authorList>
    </citation>
    <scope>NUCLEOTIDE SEQUENCE [LARGE SCALE GENOMIC DNA]</scope>
    <source>
        <strain evidence="1 2">669A</strain>
    </source>
</reference>
<gene>
    <name evidence="1" type="ORF">JZO70_20700</name>
</gene>
<dbReference type="EMBL" id="JAFREM010000038">
    <property type="protein sequence ID" value="MBO1308606.1"/>
    <property type="molecule type" value="Genomic_DNA"/>
</dbReference>
<accession>A0ABS3LG46</accession>
<evidence type="ECO:0000313" key="2">
    <source>
        <dbReference type="Proteomes" id="UP000664601"/>
    </source>
</evidence>
<dbReference type="RefSeq" id="WP_207675596.1">
    <property type="nucleotide sequence ID" value="NZ_JAFREM010000038.1"/>
</dbReference>
<sequence>MTSQLFSHQQMFKLKRKTIEKRLSSYWEETKDEKLTIKYLIALQVRDRIGEEDFSFMLEDLVKEIFLKTKSTRTLRRYYYKFKEYFDKKEWEKLTVRLFPAKTYTSEDVEELEDQLTDEINGAFSVP</sequence>
<name>A0ABS3LG46_9ENTE</name>
<evidence type="ECO:0000313" key="1">
    <source>
        <dbReference type="EMBL" id="MBO1308606.1"/>
    </source>
</evidence>
<comment type="caution">
    <text evidence="1">The sequence shown here is derived from an EMBL/GenBank/DDBJ whole genome shotgun (WGS) entry which is preliminary data.</text>
</comment>
<protein>
    <submittedName>
        <fullName evidence="1">Uncharacterized protein</fullName>
    </submittedName>
</protein>
<organism evidence="1 2">
    <name type="scientific">Candidatus Enterococcus moelleringii</name>
    <dbReference type="NCBI Taxonomy" id="2815325"/>
    <lineage>
        <taxon>Bacteria</taxon>
        <taxon>Bacillati</taxon>
        <taxon>Bacillota</taxon>
        <taxon>Bacilli</taxon>
        <taxon>Lactobacillales</taxon>
        <taxon>Enterococcaceae</taxon>
        <taxon>Enterococcus</taxon>
    </lineage>
</organism>